<dbReference type="PANTHER" id="PTHR43580:SF2">
    <property type="entry name" value="CYTOKINE-LIKE NUCLEAR FACTOR N-PAC"/>
    <property type="match status" value="1"/>
</dbReference>
<dbReference type="SUPFAM" id="SSF51735">
    <property type="entry name" value="NAD(P)-binding Rossmann-fold domains"/>
    <property type="match status" value="1"/>
</dbReference>
<gene>
    <name evidence="4" type="ORF">GCM10022235_39320</name>
</gene>
<proteinExistence type="inferred from homology"/>
<accession>A0ABP6XGC0</accession>
<dbReference type="EMBL" id="BAABAA010000005">
    <property type="protein sequence ID" value="GAA3566769.1"/>
    <property type="molecule type" value="Genomic_DNA"/>
</dbReference>
<evidence type="ECO:0000313" key="4">
    <source>
        <dbReference type="EMBL" id="GAA3566769.1"/>
    </source>
</evidence>
<dbReference type="PIRSF" id="PIRSF000103">
    <property type="entry name" value="HIBADH"/>
    <property type="match status" value="1"/>
</dbReference>
<dbReference type="InterPro" id="IPR013328">
    <property type="entry name" value="6PGD_dom2"/>
</dbReference>
<dbReference type="Gene3D" id="3.40.50.720">
    <property type="entry name" value="NAD(P)-binding Rossmann-like Domain"/>
    <property type="match status" value="1"/>
</dbReference>
<keyword evidence="5" id="KW-1185">Reference proteome</keyword>
<dbReference type="PANTHER" id="PTHR43580">
    <property type="entry name" value="OXIDOREDUCTASE GLYR1-RELATED"/>
    <property type="match status" value="1"/>
</dbReference>
<dbReference type="PROSITE" id="PS00895">
    <property type="entry name" value="3_HYDROXYISOBUT_DH"/>
    <property type="match status" value="1"/>
</dbReference>
<dbReference type="InterPro" id="IPR015815">
    <property type="entry name" value="HIBADH-related"/>
</dbReference>
<name>A0ABP6XGC0_9ACTN</name>
<comment type="similarity">
    <text evidence="1">Belongs to the HIBADH-related family.</text>
</comment>
<dbReference type="RefSeq" id="WP_344842469.1">
    <property type="nucleotide sequence ID" value="NZ_BAABAA010000005.1"/>
</dbReference>
<dbReference type="Pfam" id="PF03446">
    <property type="entry name" value="NAD_binding_2"/>
    <property type="match status" value="1"/>
</dbReference>
<dbReference type="Gene3D" id="1.10.1040.10">
    <property type="entry name" value="N-(1-d-carboxylethyl)-l-norvaline Dehydrogenase, domain 2"/>
    <property type="match status" value="1"/>
</dbReference>
<sequence length="281" mass="28457">MDKNTKIAFLGLGSMGAPMARRVLAAGYPLTVWNRTTTRALAFAGAAVGSGAGASEVKVVDSPAEAVRDADVVITMLADPPAVREVVGAFASSLKPGTVLIDASTIGPEVVGELAGLLPHDVQLIDAPVMGSVDRAASGELLLMVGGDADPVLPLLELFGTVNRTGDVGTGAALKLVLINAVINGVAVVAEAMALADSLGLPEAQVKAALSTSPLAGLAGRAFTTDAYFPVRLAAKDVALATAAADLPIAHAVHTRLTDYPEVADEDLGQIVKSFRSLTSS</sequence>
<dbReference type="InterPro" id="IPR002204">
    <property type="entry name" value="3-OH-isobutyrate_DH-rel_CS"/>
</dbReference>
<protein>
    <recommendedName>
        <fullName evidence="3">6-phosphogluconate dehydrogenase NADP-binding domain-containing protein</fullName>
    </recommendedName>
</protein>
<reference evidence="5" key="1">
    <citation type="journal article" date="2019" name="Int. J. Syst. Evol. Microbiol.">
        <title>The Global Catalogue of Microorganisms (GCM) 10K type strain sequencing project: providing services to taxonomists for standard genome sequencing and annotation.</title>
        <authorList>
            <consortium name="The Broad Institute Genomics Platform"/>
            <consortium name="The Broad Institute Genome Sequencing Center for Infectious Disease"/>
            <person name="Wu L."/>
            <person name="Ma J."/>
        </authorList>
    </citation>
    <scope>NUCLEOTIDE SEQUENCE [LARGE SCALE GENOMIC DNA]</scope>
    <source>
        <strain evidence="5">JCM 16928</strain>
    </source>
</reference>
<evidence type="ECO:0000256" key="1">
    <source>
        <dbReference type="ARBA" id="ARBA00009080"/>
    </source>
</evidence>
<dbReference type="Proteomes" id="UP001501222">
    <property type="component" value="Unassembled WGS sequence"/>
</dbReference>
<dbReference type="InterPro" id="IPR036291">
    <property type="entry name" value="NAD(P)-bd_dom_sf"/>
</dbReference>
<evidence type="ECO:0000256" key="2">
    <source>
        <dbReference type="ARBA" id="ARBA00023002"/>
    </source>
</evidence>
<dbReference type="InterPro" id="IPR051265">
    <property type="entry name" value="HIBADH-related_NP60_sf"/>
</dbReference>
<dbReference type="SUPFAM" id="SSF48179">
    <property type="entry name" value="6-phosphogluconate dehydrogenase C-terminal domain-like"/>
    <property type="match status" value="1"/>
</dbReference>
<organism evidence="4 5">
    <name type="scientific">Kribbella ginsengisoli</name>
    <dbReference type="NCBI Taxonomy" id="363865"/>
    <lineage>
        <taxon>Bacteria</taxon>
        <taxon>Bacillati</taxon>
        <taxon>Actinomycetota</taxon>
        <taxon>Actinomycetes</taxon>
        <taxon>Propionibacteriales</taxon>
        <taxon>Kribbellaceae</taxon>
        <taxon>Kribbella</taxon>
    </lineage>
</organism>
<evidence type="ECO:0000259" key="3">
    <source>
        <dbReference type="Pfam" id="PF03446"/>
    </source>
</evidence>
<feature type="domain" description="6-phosphogluconate dehydrogenase NADP-binding" evidence="3">
    <location>
        <begin position="6"/>
        <end position="158"/>
    </location>
</feature>
<dbReference type="InterPro" id="IPR006115">
    <property type="entry name" value="6PGDH_NADP-bd"/>
</dbReference>
<evidence type="ECO:0000313" key="5">
    <source>
        <dbReference type="Proteomes" id="UP001501222"/>
    </source>
</evidence>
<comment type="caution">
    <text evidence="4">The sequence shown here is derived from an EMBL/GenBank/DDBJ whole genome shotgun (WGS) entry which is preliminary data.</text>
</comment>
<dbReference type="InterPro" id="IPR008927">
    <property type="entry name" value="6-PGluconate_DH-like_C_sf"/>
</dbReference>
<keyword evidence="2" id="KW-0560">Oxidoreductase</keyword>